<evidence type="ECO:0000313" key="2">
    <source>
        <dbReference type="EMBL" id="GAA2458133.1"/>
    </source>
</evidence>
<gene>
    <name evidence="2" type="ORF">GCM10010421_59440</name>
</gene>
<evidence type="ECO:0000256" key="1">
    <source>
        <dbReference type="SAM" id="MobiDB-lite"/>
    </source>
</evidence>
<accession>A0ABN3KIS5</accession>
<feature type="compositionally biased region" description="Basic and acidic residues" evidence="1">
    <location>
        <begin position="1"/>
        <end position="13"/>
    </location>
</feature>
<name>A0ABN3KIS5_9ACTN</name>
<dbReference type="Pfam" id="PF03640">
    <property type="entry name" value="Lipoprotein_15"/>
    <property type="match status" value="1"/>
</dbReference>
<feature type="region of interest" description="Disordered" evidence="1">
    <location>
        <begin position="86"/>
        <end position="115"/>
    </location>
</feature>
<dbReference type="EMBL" id="BAAATK010000064">
    <property type="protein sequence ID" value="GAA2458133.1"/>
    <property type="molecule type" value="Genomic_DNA"/>
</dbReference>
<keyword evidence="3" id="KW-1185">Reference proteome</keyword>
<proteinExistence type="predicted"/>
<dbReference type="RefSeq" id="WP_425578038.1">
    <property type="nucleotide sequence ID" value="NZ_BAAATK010000064.1"/>
</dbReference>
<feature type="region of interest" description="Disordered" evidence="1">
    <location>
        <begin position="1"/>
        <end position="26"/>
    </location>
</feature>
<sequence length="115" mass="12244">MVRARPDGEKAQADDPPGLSTREDPELGAIVVGRNGMTVHRFLQDEAWPEPVPACAGACPEKWPTVAPAGTDDTEGVEKISPACATRRARPMGRPSPPPARRGAARVAHGTCRRQ</sequence>
<dbReference type="Proteomes" id="UP001500460">
    <property type="component" value="Unassembled WGS sequence"/>
</dbReference>
<comment type="caution">
    <text evidence="2">The sequence shown here is derived from an EMBL/GenBank/DDBJ whole genome shotgun (WGS) entry which is preliminary data.</text>
</comment>
<protein>
    <submittedName>
        <fullName evidence="2">Uncharacterized protein</fullName>
    </submittedName>
</protein>
<reference evidence="2 3" key="1">
    <citation type="journal article" date="2019" name="Int. J. Syst. Evol. Microbiol.">
        <title>The Global Catalogue of Microorganisms (GCM) 10K type strain sequencing project: providing services to taxonomists for standard genome sequencing and annotation.</title>
        <authorList>
            <consortium name="The Broad Institute Genomics Platform"/>
            <consortium name="The Broad Institute Genome Sequencing Center for Infectious Disease"/>
            <person name="Wu L."/>
            <person name="Ma J."/>
        </authorList>
    </citation>
    <scope>NUCLEOTIDE SEQUENCE [LARGE SCALE GENOMIC DNA]</scope>
    <source>
        <strain evidence="2 3">JCM 6922</strain>
    </source>
</reference>
<evidence type="ECO:0000313" key="3">
    <source>
        <dbReference type="Proteomes" id="UP001500460"/>
    </source>
</evidence>
<dbReference type="InterPro" id="IPR005297">
    <property type="entry name" value="Lipoprotein_repeat"/>
</dbReference>
<organism evidence="2 3">
    <name type="scientific">Streptomyces glaucus</name>
    <dbReference type="NCBI Taxonomy" id="284029"/>
    <lineage>
        <taxon>Bacteria</taxon>
        <taxon>Bacillati</taxon>
        <taxon>Actinomycetota</taxon>
        <taxon>Actinomycetes</taxon>
        <taxon>Kitasatosporales</taxon>
        <taxon>Streptomycetaceae</taxon>
        <taxon>Streptomyces</taxon>
    </lineage>
</organism>